<evidence type="ECO:0000256" key="1">
    <source>
        <dbReference type="SAM" id="MobiDB-lite"/>
    </source>
</evidence>
<feature type="compositionally biased region" description="Basic and acidic residues" evidence="1">
    <location>
        <begin position="422"/>
        <end position="431"/>
    </location>
</feature>
<feature type="region of interest" description="Disordered" evidence="1">
    <location>
        <begin position="422"/>
        <end position="471"/>
    </location>
</feature>
<evidence type="ECO:0000313" key="3">
    <source>
        <dbReference type="Proteomes" id="UP000076722"/>
    </source>
</evidence>
<dbReference type="OrthoDB" id="3060725at2759"/>
<protein>
    <submittedName>
        <fullName evidence="2">Uncharacterized protein</fullName>
    </submittedName>
</protein>
<sequence>MPPHTRASKTTVVAGPSHSNDDQLLLPPMEIDDDSFVLPDPPSSTMTEPNIGDQPISAPATAQENDEEPGEIPDDSSTTLSSTSASDAIDPGNLSASPAPMFLRTEEHDDKIDQDYRGSDYDAALVNKLKSYPVPAAADPTTWKGFRMIRYGRALHLRGTVSPVGVEPEERAFVIVGEIGWKSDGVRLGPAGNKSIYNTVSGDNLTKAHIVLTRHVLPRIYNDQAAEIHTAVVRNEAAVCGMTEQAMEEVFIARANQKRFHHALKRQRNTFAIVELVSDTYWALPDSSGYGGGRSKSGGIVSSSRKASMPTLASGTIPTLPHETVDNVELALNKTYPLSWWPGIDKNPQFELEEGTRIRQLPFYGTKGELIAPWHMAEVLRPGTVVVAQCSLVMWRFNVNTYHVKIRHLDVVDYSFNKPENHTPEIPKDIEPESTLRPAQTYNPNATVDDRKQDDDDNDAESPNKRRKVTE</sequence>
<organism evidence="2 3">
    <name type="scientific">Sistotremastrum niveocremeum HHB9708</name>
    <dbReference type="NCBI Taxonomy" id="1314777"/>
    <lineage>
        <taxon>Eukaryota</taxon>
        <taxon>Fungi</taxon>
        <taxon>Dikarya</taxon>
        <taxon>Basidiomycota</taxon>
        <taxon>Agaricomycotina</taxon>
        <taxon>Agaricomycetes</taxon>
        <taxon>Sistotremastrales</taxon>
        <taxon>Sistotremastraceae</taxon>
        <taxon>Sertulicium</taxon>
        <taxon>Sertulicium niveocremeum</taxon>
    </lineage>
</organism>
<dbReference type="EMBL" id="KV419419">
    <property type="protein sequence ID" value="KZS90825.1"/>
    <property type="molecule type" value="Genomic_DNA"/>
</dbReference>
<proteinExistence type="predicted"/>
<feature type="compositionally biased region" description="Acidic residues" evidence="1">
    <location>
        <begin position="64"/>
        <end position="74"/>
    </location>
</feature>
<dbReference type="AlphaFoldDB" id="A0A164RS06"/>
<accession>A0A164RS06</accession>
<feature type="compositionally biased region" description="Low complexity" evidence="1">
    <location>
        <begin position="75"/>
        <end position="88"/>
    </location>
</feature>
<evidence type="ECO:0000313" key="2">
    <source>
        <dbReference type="EMBL" id="KZS90825.1"/>
    </source>
</evidence>
<name>A0A164RS06_9AGAM</name>
<feature type="compositionally biased region" description="Polar residues" evidence="1">
    <location>
        <begin position="437"/>
        <end position="446"/>
    </location>
</feature>
<dbReference type="Proteomes" id="UP000076722">
    <property type="component" value="Unassembled WGS sequence"/>
</dbReference>
<gene>
    <name evidence="2" type="ORF">SISNIDRAFT_488117</name>
</gene>
<keyword evidence="3" id="KW-1185">Reference proteome</keyword>
<reference evidence="2 3" key="1">
    <citation type="journal article" date="2016" name="Mol. Biol. Evol.">
        <title>Comparative Genomics of Early-Diverging Mushroom-Forming Fungi Provides Insights into the Origins of Lignocellulose Decay Capabilities.</title>
        <authorList>
            <person name="Nagy L.G."/>
            <person name="Riley R."/>
            <person name="Tritt A."/>
            <person name="Adam C."/>
            <person name="Daum C."/>
            <person name="Floudas D."/>
            <person name="Sun H."/>
            <person name="Yadav J.S."/>
            <person name="Pangilinan J."/>
            <person name="Larsson K.H."/>
            <person name="Matsuura K."/>
            <person name="Barry K."/>
            <person name="Labutti K."/>
            <person name="Kuo R."/>
            <person name="Ohm R.A."/>
            <person name="Bhattacharya S.S."/>
            <person name="Shirouzu T."/>
            <person name="Yoshinaga Y."/>
            <person name="Martin F.M."/>
            <person name="Grigoriev I.V."/>
            <person name="Hibbett D.S."/>
        </authorList>
    </citation>
    <scope>NUCLEOTIDE SEQUENCE [LARGE SCALE GENOMIC DNA]</scope>
    <source>
        <strain evidence="2 3">HHB9708</strain>
    </source>
</reference>
<feature type="region of interest" description="Disordered" evidence="1">
    <location>
        <begin position="1"/>
        <end position="101"/>
    </location>
</feature>